<protein>
    <submittedName>
        <fullName evidence="1">Uncharacterized protein</fullName>
    </submittedName>
</protein>
<evidence type="ECO:0000313" key="2">
    <source>
        <dbReference type="Proteomes" id="UP001139000"/>
    </source>
</evidence>
<name>A0A9X1THY2_9BACT</name>
<dbReference type="EMBL" id="JAJTTC010000012">
    <property type="protein sequence ID" value="MCF0065592.1"/>
    <property type="molecule type" value="Genomic_DNA"/>
</dbReference>
<comment type="caution">
    <text evidence="1">The sequence shown here is derived from an EMBL/GenBank/DDBJ whole genome shotgun (WGS) entry which is preliminary data.</text>
</comment>
<dbReference type="Proteomes" id="UP001139000">
    <property type="component" value="Unassembled WGS sequence"/>
</dbReference>
<accession>A0A9X1THY2</accession>
<sequence>MPPNEFLEEESFFRGVHSHQFDHEAGRLTSAAFKDSQGASVDRNWTRTDKECVDKLLEKKDFPIIVKVSYTSITDCNCLPVYCPIEENEFHSEIHSEEGVPTLTKSKARCLSTSAEIVYNKVV</sequence>
<proteinExistence type="predicted"/>
<gene>
    <name evidence="1" type="ORF">LXM26_29015</name>
</gene>
<dbReference type="RefSeq" id="WP_234658597.1">
    <property type="nucleotide sequence ID" value="NZ_CP094997.1"/>
</dbReference>
<reference evidence="1" key="1">
    <citation type="submission" date="2021-12" db="EMBL/GenBank/DDBJ databases">
        <title>Novel species in genus Dyadobacter.</title>
        <authorList>
            <person name="Ma C."/>
        </authorList>
    </citation>
    <scope>NUCLEOTIDE SEQUENCE</scope>
    <source>
        <strain evidence="1">LJ419</strain>
    </source>
</reference>
<keyword evidence="2" id="KW-1185">Reference proteome</keyword>
<dbReference type="AlphaFoldDB" id="A0A9X1THY2"/>
<evidence type="ECO:0000313" key="1">
    <source>
        <dbReference type="EMBL" id="MCF0065592.1"/>
    </source>
</evidence>
<organism evidence="1 2">
    <name type="scientific">Dyadobacter chenwenxiniae</name>
    <dbReference type="NCBI Taxonomy" id="2906456"/>
    <lineage>
        <taxon>Bacteria</taxon>
        <taxon>Pseudomonadati</taxon>
        <taxon>Bacteroidota</taxon>
        <taxon>Cytophagia</taxon>
        <taxon>Cytophagales</taxon>
        <taxon>Spirosomataceae</taxon>
        <taxon>Dyadobacter</taxon>
    </lineage>
</organism>